<comment type="similarity">
    <text evidence="2">Belongs to the ADIPOR family.</text>
</comment>
<keyword evidence="4 8" id="KW-1133">Transmembrane helix</keyword>
<dbReference type="PANTHER" id="PTHR20855:SF138">
    <property type="entry name" value="PROGESTIN AND ADIPOQ RECEPTOR FAMILY MEMBER 4"/>
    <property type="match status" value="1"/>
</dbReference>
<keyword evidence="6" id="KW-0479">Metal-binding</keyword>
<evidence type="ECO:0000256" key="8">
    <source>
        <dbReference type="SAM" id="Phobius"/>
    </source>
</evidence>
<evidence type="ECO:0000313" key="10">
    <source>
        <dbReference type="Proteomes" id="UP000594454"/>
    </source>
</evidence>
<dbReference type="OrthoDB" id="535992at2759"/>
<feature type="region of interest" description="Disordered" evidence="7">
    <location>
        <begin position="84"/>
        <end position="112"/>
    </location>
</feature>
<evidence type="ECO:0008006" key="11">
    <source>
        <dbReference type="Google" id="ProtNLM"/>
    </source>
</evidence>
<dbReference type="GO" id="GO:0038023">
    <property type="term" value="F:signaling receptor activity"/>
    <property type="evidence" value="ECO:0007669"/>
    <property type="project" value="TreeGrafter"/>
</dbReference>
<evidence type="ECO:0000256" key="1">
    <source>
        <dbReference type="ARBA" id="ARBA00004141"/>
    </source>
</evidence>
<sequence>MLPHFECNGDNSGSAKENILPQKVIDVHNENNGHANEFYMSATELSQKSTPSCSVFSTPTSDGLKLAGISLSNSLQTPSLPSLSLSSSSSASSTSSTTSLSTSNGTTTSNKLNGNSVQSEYLLQWKDMPNHLQFNPYVLTGYRPLQSFKGCVFSLFYWHNETVNILTHGIPIVYILYTVPALIPWEKDFRFLSLCHLFGAVAPWCGSFVYHLFMNLEKGEDVYYRLLKIDMLGIWVSQSFGALPMITATCYCLSSKWKWMTIIAYCLLSIWGLYKAMTAVSPWERRLCFLLPFTMRAILTLSRTFRRLGGSPEALTHVYLQDVVSVAGGAIGAMHIPEKWFPGRVDLYFNSHNIMHILVVIAVYSMHQATISDFEWMSKAQCNLNNASSAIDMTIDAHNEL</sequence>
<evidence type="ECO:0000256" key="6">
    <source>
        <dbReference type="PIRSR" id="PIRSR604254-1"/>
    </source>
</evidence>
<comment type="subcellular location">
    <subcellularLocation>
        <location evidence="1">Membrane</location>
        <topology evidence="1">Multi-pass membrane protein</topology>
    </subcellularLocation>
</comment>
<accession>A0A7R8YX01</accession>
<feature type="transmembrane region" description="Helical" evidence="8">
    <location>
        <begin position="259"/>
        <end position="277"/>
    </location>
</feature>
<reference evidence="9 10" key="1">
    <citation type="submission" date="2020-11" db="EMBL/GenBank/DDBJ databases">
        <authorList>
            <person name="Wallbank WR R."/>
            <person name="Pardo Diaz C."/>
            <person name="Kozak K."/>
            <person name="Martin S."/>
            <person name="Jiggins C."/>
            <person name="Moest M."/>
            <person name="Warren A I."/>
            <person name="Generalovic N T."/>
            <person name="Byers J.R.P. K."/>
            <person name="Montejo-Kovacevich G."/>
            <person name="Yen C E."/>
        </authorList>
    </citation>
    <scope>NUCLEOTIDE SEQUENCE [LARGE SCALE GENOMIC DNA]</scope>
</reference>
<keyword evidence="10" id="KW-1185">Reference proteome</keyword>
<dbReference type="InParanoid" id="A0A7R8YX01"/>
<dbReference type="PANTHER" id="PTHR20855">
    <property type="entry name" value="ADIPOR/PROGESTIN RECEPTOR-RELATED"/>
    <property type="match status" value="1"/>
</dbReference>
<feature type="binding site" evidence="6">
    <location>
        <position position="352"/>
    </location>
    <ligand>
        <name>Zn(2+)</name>
        <dbReference type="ChEBI" id="CHEBI:29105"/>
    </ligand>
</feature>
<dbReference type="Pfam" id="PF03006">
    <property type="entry name" value="HlyIII"/>
    <property type="match status" value="1"/>
</dbReference>
<evidence type="ECO:0000313" key="9">
    <source>
        <dbReference type="EMBL" id="CAD7085305.1"/>
    </source>
</evidence>
<evidence type="ECO:0000256" key="5">
    <source>
        <dbReference type="ARBA" id="ARBA00023136"/>
    </source>
</evidence>
<evidence type="ECO:0000256" key="2">
    <source>
        <dbReference type="ARBA" id="ARBA00007018"/>
    </source>
</evidence>
<dbReference type="GO" id="GO:0016020">
    <property type="term" value="C:membrane"/>
    <property type="evidence" value="ECO:0007669"/>
    <property type="project" value="UniProtKB-SubCell"/>
</dbReference>
<evidence type="ECO:0000256" key="4">
    <source>
        <dbReference type="ARBA" id="ARBA00022989"/>
    </source>
</evidence>
<feature type="transmembrane region" description="Helical" evidence="8">
    <location>
        <begin position="165"/>
        <end position="184"/>
    </location>
</feature>
<name>A0A7R8YX01_HERIL</name>
<dbReference type="Proteomes" id="UP000594454">
    <property type="component" value="Chromosome 3"/>
</dbReference>
<feature type="binding site" evidence="6">
    <location>
        <position position="356"/>
    </location>
    <ligand>
        <name>Zn(2+)</name>
        <dbReference type="ChEBI" id="CHEBI:29105"/>
    </ligand>
</feature>
<dbReference type="OMA" id="FLMRMLV"/>
<organism evidence="9 10">
    <name type="scientific">Hermetia illucens</name>
    <name type="common">Black soldier fly</name>
    <dbReference type="NCBI Taxonomy" id="343691"/>
    <lineage>
        <taxon>Eukaryota</taxon>
        <taxon>Metazoa</taxon>
        <taxon>Ecdysozoa</taxon>
        <taxon>Arthropoda</taxon>
        <taxon>Hexapoda</taxon>
        <taxon>Insecta</taxon>
        <taxon>Pterygota</taxon>
        <taxon>Neoptera</taxon>
        <taxon>Endopterygota</taxon>
        <taxon>Diptera</taxon>
        <taxon>Brachycera</taxon>
        <taxon>Stratiomyomorpha</taxon>
        <taxon>Stratiomyidae</taxon>
        <taxon>Hermetiinae</taxon>
        <taxon>Hermetia</taxon>
    </lineage>
</organism>
<dbReference type="GO" id="GO:0046872">
    <property type="term" value="F:metal ion binding"/>
    <property type="evidence" value="ECO:0007669"/>
    <property type="project" value="UniProtKB-KW"/>
</dbReference>
<dbReference type="FunCoup" id="A0A7R8YX01">
    <property type="interactions" value="76"/>
</dbReference>
<dbReference type="EMBL" id="LR899011">
    <property type="protein sequence ID" value="CAD7085305.1"/>
    <property type="molecule type" value="Genomic_DNA"/>
</dbReference>
<dbReference type="AlphaFoldDB" id="A0A7R8YX01"/>
<proteinExistence type="inferred from homology"/>
<keyword evidence="6" id="KW-0862">Zinc</keyword>
<protein>
    <recommendedName>
        <fullName evidence="11">Progestin and adipoQ receptor family member 4</fullName>
    </recommendedName>
</protein>
<gene>
    <name evidence="9" type="ORF">HERILL_LOCUS8156</name>
</gene>
<keyword evidence="3 8" id="KW-0812">Transmembrane</keyword>
<dbReference type="InterPro" id="IPR004254">
    <property type="entry name" value="AdipoR/HlyIII-related"/>
</dbReference>
<feature type="binding site" evidence="6">
    <location>
        <position position="211"/>
    </location>
    <ligand>
        <name>Zn(2+)</name>
        <dbReference type="ChEBI" id="CHEBI:29105"/>
    </ligand>
</feature>
<evidence type="ECO:0000256" key="3">
    <source>
        <dbReference type="ARBA" id="ARBA00022692"/>
    </source>
</evidence>
<feature type="transmembrane region" description="Helical" evidence="8">
    <location>
        <begin position="233"/>
        <end position="252"/>
    </location>
</feature>
<evidence type="ECO:0000256" key="7">
    <source>
        <dbReference type="SAM" id="MobiDB-lite"/>
    </source>
</evidence>
<keyword evidence="5 8" id="KW-0472">Membrane</keyword>
<feature type="transmembrane region" description="Helical" evidence="8">
    <location>
        <begin position="191"/>
        <end position="213"/>
    </location>
</feature>